<name>A0A9P1ECK0_CUSEU</name>
<accession>A0A9P1ECK0</accession>
<dbReference type="InterPro" id="IPR054722">
    <property type="entry name" value="PolX-like_BBD"/>
</dbReference>
<protein>
    <recommendedName>
        <fullName evidence="2">Integrase catalytic domain-containing protein</fullName>
    </recommendedName>
</protein>
<dbReference type="GO" id="GO:0006508">
    <property type="term" value="P:proteolysis"/>
    <property type="evidence" value="ECO:0007669"/>
    <property type="project" value="UniProtKB-KW"/>
</dbReference>
<dbReference type="GO" id="GO:0003676">
    <property type="term" value="F:nucleic acid binding"/>
    <property type="evidence" value="ECO:0007669"/>
    <property type="project" value="InterPro"/>
</dbReference>
<dbReference type="EMBL" id="CAMAPE010000033">
    <property type="protein sequence ID" value="CAH9095250.1"/>
    <property type="molecule type" value="Genomic_DNA"/>
</dbReference>
<keyword evidence="4" id="KW-1185">Reference proteome</keyword>
<reference evidence="3" key="1">
    <citation type="submission" date="2022-07" db="EMBL/GenBank/DDBJ databases">
        <authorList>
            <person name="Macas J."/>
            <person name="Novak P."/>
            <person name="Neumann P."/>
        </authorList>
    </citation>
    <scope>NUCLEOTIDE SEQUENCE</scope>
</reference>
<feature type="domain" description="Integrase catalytic" evidence="2">
    <location>
        <begin position="179"/>
        <end position="314"/>
    </location>
</feature>
<dbReference type="InterPro" id="IPR025724">
    <property type="entry name" value="GAG-pre-integrase_dom"/>
</dbReference>
<dbReference type="AlphaFoldDB" id="A0A9P1ECK0"/>
<proteinExistence type="predicted"/>
<dbReference type="PANTHER" id="PTHR42648">
    <property type="entry name" value="TRANSPOSASE, PUTATIVE-RELATED"/>
    <property type="match status" value="1"/>
</dbReference>
<comment type="caution">
    <text evidence="3">The sequence shown here is derived from an EMBL/GenBank/DDBJ whole genome shotgun (WGS) entry which is preliminary data.</text>
</comment>
<dbReference type="GO" id="GO:0015074">
    <property type="term" value="P:DNA integration"/>
    <property type="evidence" value="ECO:0007669"/>
    <property type="project" value="InterPro"/>
</dbReference>
<feature type="non-terminal residue" evidence="3">
    <location>
        <position position="314"/>
    </location>
</feature>
<dbReference type="InterPro" id="IPR001584">
    <property type="entry name" value="Integrase_cat-core"/>
</dbReference>
<dbReference type="InterPro" id="IPR039537">
    <property type="entry name" value="Retrotran_Ty1/copia-like"/>
</dbReference>
<dbReference type="Pfam" id="PF22936">
    <property type="entry name" value="Pol_BBD"/>
    <property type="match status" value="1"/>
</dbReference>
<dbReference type="PROSITE" id="PS50994">
    <property type="entry name" value="INTEGRASE"/>
    <property type="match status" value="1"/>
</dbReference>
<evidence type="ECO:0000259" key="2">
    <source>
        <dbReference type="PROSITE" id="PS50994"/>
    </source>
</evidence>
<dbReference type="Gene3D" id="3.30.420.10">
    <property type="entry name" value="Ribonuclease H-like superfamily/Ribonuclease H"/>
    <property type="match status" value="1"/>
</dbReference>
<dbReference type="InterPro" id="IPR036397">
    <property type="entry name" value="RNaseH_sf"/>
</dbReference>
<dbReference type="PANTHER" id="PTHR42648:SF22">
    <property type="entry name" value="REVERSE TRANSCRIPTASE TY1_COPIA-TYPE DOMAIN-CONTAINING PROTEIN"/>
    <property type="match status" value="1"/>
</dbReference>
<dbReference type="OrthoDB" id="1297869at2759"/>
<gene>
    <name evidence="3" type="ORF">CEURO_LOCUS13051</name>
</gene>
<dbReference type="Pfam" id="PF00665">
    <property type="entry name" value="rve"/>
    <property type="match status" value="1"/>
</dbReference>
<evidence type="ECO:0000313" key="3">
    <source>
        <dbReference type="EMBL" id="CAH9095250.1"/>
    </source>
</evidence>
<dbReference type="SUPFAM" id="SSF53098">
    <property type="entry name" value="Ribonuclease H-like"/>
    <property type="match status" value="1"/>
</dbReference>
<dbReference type="GO" id="GO:0008233">
    <property type="term" value="F:peptidase activity"/>
    <property type="evidence" value="ECO:0007669"/>
    <property type="project" value="UniProtKB-KW"/>
</dbReference>
<dbReference type="Proteomes" id="UP001152484">
    <property type="component" value="Unassembled WGS sequence"/>
</dbReference>
<sequence length="314" mass="35842">MTYIPKFFSSYQPCAGDKKVRVADGSFSAIAGMGNIKISSSINLSKVLHVPKLSCNLISISKITKDLQCCVNFFPSYCIFQDLASGKMIGSAREEDGLYTFDEGTQLNKQGQETTCLQTVFPCNNEVYLMHYRLGHPSFSYLKMLFPKLFLNKNPSSFHCDMCALAKHHRSSYIPHSYKPTSPFTIVHSDIWGASRVSTLKGKRWFVTIIDDHTRVTWVFLLKEKSEIERVFKQFYSMIQTQFNTNIKIVRSDNGLEYFSKKLNTFFAEKGIVHQSSCVNTPAQNGIAERKNRHLLEVTRAIMFSAKIPKYLWG</sequence>
<evidence type="ECO:0000313" key="4">
    <source>
        <dbReference type="Proteomes" id="UP001152484"/>
    </source>
</evidence>
<keyword evidence="1" id="KW-0378">Hydrolase</keyword>
<keyword evidence="1" id="KW-0645">Protease</keyword>
<dbReference type="Pfam" id="PF13976">
    <property type="entry name" value="gag_pre-integrs"/>
    <property type="match status" value="1"/>
</dbReference>
<dbReference type="InterPro" id="IPR012337">
    <property type="entry name" value="RNaseH-like_sf"/>
</dbReference>
<evidence type="ECO:0000256" key="1">
    <source>
        <dbReference type="ARBA" id="ARBA00022670"/>
    </source>
</evidence>
<organism evidence="3 4">
    <name type="scientific">Cuscuta europaea</name>
    <name type="common">European dodder</name>
    <dbReference type="NCBI Taxonomy" id="41803"/>
    <lineage>
        <taxon>Eukaryota</taxon>
        <taxon>Viridiplantae</taxon>
        <taxon>Streptophyta</taxon>
        <taxon>Embryophyta</taxon>
        <taxon>Tracheophyta</taxon>
        <taxon>Spermatophyta</taxon>
        <taxon>Magnoliopsida</taxon>
        <taxon>eudicotyledons</taxon>
        <taxon>Gunneridae</taxon>
        <taxon>Pentapetalae</taxon>
        <taxon>asterids</taxon>
        <taxon>lamiids</taxon>
        <taxon>Solanales</taxon>
        <taxon>Convolvulaceae</taxon>
        <taxon>Cuscuteae</taxon>
        <taxon>Cuscuta</taxon>
        <taxon>Cuscuta subgen. Cuscuta</taxon>
    </lineage>
</organism>